<feature type="non-terminal residue" evidence="1">
    <location>
        <position position="56"/>
    </location>
</feature>
<proteinExistence type="predicted"/>
<gene>
    <name evidence="1" type="ORF">KI387_028071</name>
</gene>
<feature type="non-terminal residue" evidence="1">
    <location>
        <position position="1"/>
    </location>
</feature>
<dbReference type="AlphaFoldDB" id="A0AA38FYF4"/>
<sequence length="56" mass="5851">STSTGQVLVFDCFGYLVGILGSVLGLESKNTETDIGLVMTNFGLSEPVMVVGNRAL</sequence>
<evidence type="ECO:0000313" key="1">
    <source>
        <dbReference type="EMBL" id="KAH9313036.1"/>
    </source>
</evidence>
<dbReference type="EMBL" id="JAHRHJ020000006">
    <property type="protein sequence ID" value="KAH9313036.1"/>
    <property type="molecule type" value="Genomic_DNA"/>
</dbReference>
<comment type="caution">
    <text evidence="1">The sequence shown here is derived from an EMBL/GenBank/DDBJ whole genome shotgun (WGS) entry which is preliminary data.</text>
</comment>
<name>A0AA38FYF4_TAXCH</name>
<protein>
    <submittedName>
        <fullName evidence="1">Uncharacterized protein</fullName>
    </submittedName>
</protein>
<dbReference type="Proteomes" id="UP000824469">
    <property type="component" value="Unassembled WGS sequence"/>
</dbReference>
<evidence type="ECO:0000313" key="2">
    <source>
        <dbReference type="Proteomes" id="UP000824469"/>
    </source>
</evidence>
<keyword evidence="2" id="KW-1185">Reference proteome</keyword>
<accession>A0AA38FYF4</accession>
<reference evidence="1 2" key="1">
    <citation type="journal article" date="2021" name="Nat. Plants">
        <title>The Taxus genome provides insights into paclitaxel biosynthesis.</title>
        <authorList>
            <person name="Xiong X."/>
            <person name="Gou J."/>
            <person name="Liao Q."/>
            <person name="Li Y."/>
            <person name="Zhou Q."/>
            <person name="Bi G."/>
            <person name="Li C."/>
            <person name="Du R."/>
            <person name="Wang X."/>
            <person name="Sun T."/>
            <person name="Guo L."/>
            <person name="Liang H."/>
            <person name="Lu P."/>
            <person name="Wu Y."/>
            <person name="Zhang Z."/>
            <person name="Ro D.K."/>
            <person name="Shang Y."/>
            <person name="Huang S."/>
            <person name="Yan J."/>
        </authorList>
    </citation>
    <scope>NUCLEOTIDE SEQUENCE [LARGE SCALE GENOMIC DNA]</scope>
    <source>
        <strain evidence="1">Ta-2019</strain>
    </source>
</reference>
<organism evidence="1 2">
    <name type="scientific">Taxus chinensis</name>
    <name type="common">Chinese yew</name>
    <name type="synonym">Taxus wallichiana var. chinensis</name>
    <dbReference type="NCBI Taxonomy" id="29808"/>
    <lineage>
        <taxon>Eukaryota</taxon>
        <taxon>Viridiplantae</taxon>
        <taxon>Streptophyta</taxon>
        <taxon>Embryophyta</taxon>
        <taxon>Tracheophyta</taxon>
        <taxon>Spermatophyta</taxon>
        <taxon>Pinopsida</taxon>
        <taxon>Pinidae</taxon>
        <taxon>Conifers II</taxon>
        <taxon>Cupressales</taxon>
        <taxon>Taxaceae</taxon>
        <taxon>Taxus</taxon>
    </lineage>
</organism>